<dbReference type="AlphaFoldDB" id="A0A0C1MM88"/>
<dbReference type="Gene3D" id="2.60.40.1190">
    <property type="match status" value="1"/>
</dbReference>
<dbReference type="Proteomes" id="UP000031327">
    <property type="component" value="Unassembled WGS sequence"/>
</dbReference>
<protein>
    <recommendedName>
        <fullName evidence="1">DUF5916 domain-containing protein</fullName>
    </recommendedName>
</protein>
<dbReference type="EMBL" id="JWIC01000004">
    <property type="protein sequence ID" value="KID58169.1"/>
    <property type="molecule type" value="Genomic_DNA"/>
</dbReference>
<name>A0A0C1MM88_9GAMM</name>
<proteinExistence type="predicted"/>
<dbReference type="SUPFAM" id="SSF49344">
    <property type="entry name" value="CBD9-like"/>
    <property type="match status" value="1"/>
</dbReference>
<dbReference type="InterPro" id="IPR045670">
    <property type="entry name" value="DUF5916"/>
</dbReference>
<reference evidence="2 3" key="1">
    <citation type="submission" date="2014-12" db="EMBL/GenBank/DDBJ databases">
        <title>Draft Genome Sequence of Pseudoalteromonas luteoviolacea HI1.</title>
        <authorList>
            <person name="Asahina A.Y."/>
            <person name="Hadfield M.G."/>
        </authorList>
    </citation>
    <scope>NUCLEOTIDE SEQUENCE [LARGE SCALE GENOMIC DNA]</scope>
    <source>
        <strain evidence="2 3">HI1</strain>
    </source>
</reference>
<comment type="caution">
    <text evidence="2">The sequence shown here is derived from an EMBL/GenBank/DDBJ whole genome shotgun (WGS) entry which is preliminary data.</text>
</comment>
<evidence type="ECO:0000313" key="2">
    <source>
        <dbReference type="EMBL" id="KID58169.1"/>
    </source>
</evidence>
<evidence type="ECO:0000259" key="1">
    <source>
        <dbReference type="Pfam" id="PF19313"/>
    </source>
</evidence>
<organism evidence="2 3">
    <name type="scientific">Pseudoalteromonas luteoviolacea</name>
    <dbReference type="NCBI Taxonomy" id="43657"/>
    <lineage>
        <taxon>Bacteria</taxon>
        <taxon>Pseudomonadati</taxon>
        <taxon>Pseudomonadota</taxon>
        <taxon>Gammaproteobacteria</taxon>
        <taxon>Alteromonadales</taxon>
        <taxon>Pseudoalteromonadaceae</taxon>
        <taxon>Pseudoalteromonas</taxon>
    </lineage>
</organism>
<dbReference type="Pfam" id="PF19313">
    <property type="entry name" value="DUF5916"/>
    <property type="match status" value="2"/>
</dbReference>
<gene>
    <name evidence="2" type="ORF">JF50_05585</name>
</gene>
<evidence type="ECO:0000313" key="3">
    <source>
        <dbReference type="Proteomes" id="UP000031327"/>
    </source>
</evidence>
<sequence length="749" mass="85757">MSAFKHSFAVVIVGLYLPTSHANSLIIDGKLDEHVWQTAHNIESFFQVVPATHVMSNDKLSAKVFADSAGIYIGITNYQIEGRRKKQFNLQDGFMQAEFNRIYLDFSGDGSSAYLFATTLGGGKQDAVVTAQRSIDHDWDGDWQSAYYESPTYWSNEVFIPWHSVSFSPKLNAAGLASIGVGIQLYELHSNHIFANQKQTIANSDFFLNMPKVDIAIPAQAQLSFVPYVTHQHHFTERQNKRRESDVGFDLFYKPAHNQTLSIAVNPDFAQVDSDDVDVNYSAVETLRTDKRPFFTQDISVFNIDVLQDTKLIHTRRIGAGSDDGSELITPIDGAVRFVHQGTHNQWGGFAVHENNLENAAGKQFYAGRYSYRSANWRTGLLATHVERPWFNRQAHSLAWDSQFQNEKWSMQSAFLVSQIDEVQRKTGNGTSFNIGYQFSPNTRASGKYLRLNKQFNSRDMGYMKRNDWQYMNLNLNHATNINNDWLTRIRHTFDLSYEANTQGLKLSSKQGYQSEIMMNNGAQWTVRIDYRDTGWQDNIGAQSEPFKLPSALETRVLYQSAYSGSFSWAASIEFDQEGLSGHAQQYALDMTWMPHENWNIKFNNFYRSGDGWLVANKQNQITEYDRHYFVNSIEVSALLSDNLELSANIQWSVLEAASKDVFQITKQSLVRLSELDTSFVDKGLMSQFKLRYRLGAYSDIYLVYRRGGRDIVSLQRMHVGDQSWLEGVEENWTQPDEDSVIFKVRYLF</sequence>
<feature type="domain" description="DUF5916" evidence="1">
    <location>
        <begin position="222"/>
        <end position="322"/>
    </location>
</feature>
<accession>A0A0C1MM88</accession>
<feature type="domain" description="DUF5916" evidence="1">
    <location>
        <begin position="382"/>
        <end position="670"/>
    </location>
</feature>
<dbReference type="RefSeq" id="WP_039608464.1">
    <property type="nucleotide sequence ID" value="NZ_JWIC01000004.1"/>
</dbReference>